<dbReference type="RefSeq" id="WP_170184944.1">
    <property type="nucleotide sequence ID" value="NZ_RJKM01000001.1"/>
</dbReference>
<feature type="transmembrane region" description="Helical" evidence="1">
    <location>
        <begin position="33"/>
        <end position="58"/>
    </location>
</feature>
<organism evidence="2 3">
    <name type="scientific">Saccharothrix texasensis</name>
    <dbReference type="NCBI Taxonomy" id="103734"/>
    <lineage>
        <taxon>Bacteria</taxon>
        <taxon>Bacillati</taxon>
        <taxon>Actinomycetota</taxon>
        <taxon>Actinomycetes</taxon>
        <taxon>Pseudonocardiales</taxon>
        <taxon>Pseudonocardiaceae</taxon>
        <taxon>Saccharothrix</taxon>
    </lineage>
</organism>
<sequence>MAVLALVLMGAFRFIPDRVIRAWRGSGTSGVRLVHYGLGAVVRLLTGIVGGAGILVLHTLPGTLGLIALIALVALAGGVIMGTFTWVLADWSREWRIGRSPRRIRVRARKIPDALVYGLGGGLLTGLGSAVLVGPGAGMLVAGGAVVVGMAVNLLDERAEVPEADRASSVLTSDRWATSLQLASLGVVVGLFIQFAHPSGPVTTLLFGVVMGIGAGLALGVTAAFTGGIPVMFPSTVWIRYLTAKWWLALGRHVPIRLLPFLDDACALGVMRRVGAGYQFRHIDLQRHFSHVASGT</sequence>
<gene>
    <name evidence="2" type="ORF">EDD40_0984</name>
</gene>
<feature type="transmembrane region" description="Helical" evidence="1">
    <location>
        <begin position="176"/>
        <end position="196"/>
    </location>
</feature>
<evidence type="ECO:0000313" key="3">
    <source>
        <dbReference type="Proteomes" id="UP000268727"/>
    </source>
</evidence>
<accession>A0A3N1GZJ4</accession>
<keyword evidence="3" id="KW-1185">Reference proteome</keyword>
<dbReference type="AlphaFoldDB" id="A0A3N1GZJ4"/>
<comment type="caution">
    <text evidence="2">The sequence shown here is derived from an EMBL/GenBank/DDBJ whole genome shotgun (WGS) entry which is preliminary data.</text>
</comment>
<dbReference type="Proteomes" id="UP000268727">
    <property type="component" value="Unassembled WGS sequence"/>
</dbReference>
<proteinExistence type="predicted"/>
<feature type="transmembrane region" description="Helical" evidence="1">
    <location>
        <begin position="202"/>
        <end position="225"/>
    </location>
</feature>
<protein>
    <submittedName>
        <fullName evidence="2">Uncharacterized protein</fullName>
    </submittedName>
</protein>
<evidence type="ECO:0000313" key="2">
    <source>
        <dbReference type="EMBL" id="ROP35733.1"/>
    </source>
</evidence>
<keyword evidence="1" id="KW-0472">Membrane</keyword>
<evidence type="ECO:0000256" key="1">
    <source>
        <dbReference type="SAM" id="Phobius"/>
    </source>
</evidence>
<feature type="transmembrane region" description="Helical" evidence="1">
    <location>
        <begin position="64"/>
        <end position="89"/>
    </location>
</feature>
<dbReference type="EMBL" id="RJKM01000001">
    <property type="protein sequence ID" value="ROP35733.1"/>
    <property type="molecule type" value="Genomic_DNA"/>
</dbReference>
<keyword evidence="1" id="KW-1133">Transmembrane helix</keyword>
<feature type="transmembrane region" description="Helical" evidence="1">
    <location>
        <begin position="110"/>
        <end position="131"/>
    </location>
</feature>
<keyword evidence="1" id="KW-0812">Transmembrane</keyword>
<feature type="transmembrane region" description="Helical" evidence="1">
    <location>
        <begin position="137"/>
        <end position="155"/>
    </location>
</feature>
<name>A0A3N1GZJ4_9PSEU</name>
<reference evidence="2 3" key="1">
    <citation type="submission" date="2018-11" db="EMBL/GenBank/DDBJ databases">
        <title>Sequencing the genomes of 1000 actinobacteria strains.</title>
        <authorList>
            <person name="Klenk H.-P."/>
        </authorList>
    </citation>
    <scope>NUCLEOTIDE SEQUENCE [LARGE SCALE GENOMIC DNA]</scope>
    <source>
        <strain evidence="2 3">DSM 44231</strain>
    </source>
</reference>